<sequence length="163" mass="19575">MPVAEKGFITTLEPMRLRMLRRRYGEMEFSEVVELAEQAENFLEPMTVFDPAWKKFTQDRRTWWEYAWLLSCEADRFCPSDPHVKYRGFLIGYPAKQPHVDGQTFREWLNQRPEDVTEEWQAWLPVYLRPDEVCAYAAKIYHKQRGVDGHLRNFEIMEIPVED</sequence>
<evidence type="ECO:0000313" key="1">
    <source>
        <dbReference type="EMBL" id="XDJ15369.1"/>
    </source>
</evidence>
<reference evidence="1" key="1">
    <citation type="submission" date="2024-07" db="EMBL/GenBank/DDBJ databases">
        <authorList>
            <person name="Bringhurst R.M."/>
            <person name="Homer T.E."/>
        </authorList>
    </citation>
    <scope>NUCLEOTIDE SEQUENCE</scope>
</reference>
<dbReference type="EMBL" id="PQ015379">
    <property type="protein sequence ID" value="XDJ15369.1"/>
    <property type="molecule type" value="Genomic_DNA"/>
</dbReference>
<organism evidence="1">
    <name type="scientific">Pseudomonas phage HRDY3</name>
    <dbReference type="NCBI Taxonomy" id="3236930"/>
    <lineage>
        <taxon>Viruses</taxon>
    </lineage>
</organism>
<accession>A0AB39CEP8</accession>
<proteinExistence type="predicted"/>
<protein>
    <submittedName>
        <fullName evidence="1">Uncharacterized protein</fullName>
    </submittedName>
</protein>
<name>A0AB39CEP8_9VIRU</name>